<dbReference type="InterPro" id="IPR011050">
    <property type="entry name" value="Pectin_lyase_fold/virulence"/>
</dbReference>
<comment type="caution">
    <text evidence="3">The sequence shown here is derived from an EMBL/GenBank/DDBJ whole genome shotgun (WGS) entry which is preliminary data.</text>
</comment>
<dbReference type="Gene3D" id="2.160.20.10">
    <property type="entry name" value="Single-stranded right-handed beta-helix, Pectin lyase-like"/>
    <property type="match status" value="1"/>
</dbReference>
<dbReference type="InterPro" id="IPR039448">
    <property type="entry name" value="Beta_helix"/>
</dbReference>
<feature type="non-terminal residue" evidence="3">
    <location>
        <position position="1"/>
    </location>
</feature>
<evidence type="ECO:0000256" key="1">
    <source>
        <dbReference type="SAM" id="MobiDB-lite"/>
    </source>
</evidence>
<dbReference type="SUPFAM" id="SSF51126">
    <property type="entry name" value="Pectin lyase-like"/>
    <property type="match status" value="1"/>
</dbReference>
<dbReference type="SMART" id="SM00710">
    <property type="entry name" value="PbH1"/>
    <property type="match status" value="3"/>
</dbReference>
<dbReference type="InterPro" id="IPR012334">
    <property type="entry name" value="Pectin_lyas_fold"/>
</dbReference>
<dbReference type="Pfam" id="PF13229">
    <property type="entry name" value="Beta_helix"/>
    <property type="match status" value="1"/>
</dbReference>
<evidence type="ECO:0000259" key="2">
    <source>
        <dbReference type="Pfam" id="PF13229"/>
    </source>
</evidence>
<feature type="domain" description="Right handed beta helix" evidence="2">
    <location>
        <begin position="89"/>
        <end position="179"/>
    </location>
</feature>
<reference evidence="3" key="1">
    <citation type="journal article" date="2014" name="Front. Microbiol.">
        <title>High frequency of phylogenetically diverse reductive dehalogenase-homologous genes in deep subseafloor sedimentary metagenomes.</title>
        <authorList>
            <person name="Kawai M."/>
            <person name="Futagami T."/>
            <person name="Toyoda A."/>
            <person name="Takaki Y."/>
            <person name="Nishi S."/>
            <person name="Hori S."/>
            <person name="Arai W."/>
            <person name="Tsubouchi T."/>
            <person name="Morono Y."/>
            <person name="Uchiyama I."/>
            <person name="Ito T."/>
            <person name="Fujiyama A."/>
            <person name="Inagaki F."/>
            <person name="Takami H."/>
        </authorList>
    </citation>
    <scope>NUCLEOTIDE SEQUENCE</scope>
    <source>
        <strain evidence="3">Expedition CK06-06</strain>
    </source>
</reference>
<sequence>NAIWSKAYDYVTVQNCTFNYIMPDEDKDEKEGVVALVSSLCSADLTSLTVSNNTFNNCCTNVWPNMGDNAWDWGACINVMSSHTGYTVKGVSITGNTLNNCDGYGIAIGGMSSTATLTGSVTNNTITNGFMPICSSGFSPAAGYSITGNTITGAYAYGIELEATSNGDIIVKNNTITGSAIPPDTRSHLLPHSPEHSEQLSMYLS</sequence>
<gene>
    <name evidence="3" type="ORF">S12H4_16298</name>
</gene>
<evidence type="ECO:0000313" key="3">
    <source>
        <dbReference type="EMBL" id="GAI77423.1"/>
    </source>
</evidence>
<dbReference type="EMBL" id="BARW01007876">
    <property type="protein sequence ID" value="GAI77423.1"/>
    <property type="molecule type" value="Genomic_DNA"/>
</dbReference>
<protein>
    <recommendedName>
        <fullName evidence="2">Right handed beta helix domain-containing protein</fullName>
    </recommendedName>
</protein>
<accession>X1RA34</accession>
<dbReference type="AlphaFoldDB" id="X1RA34"/>
<organism evidence="3">
    <name type="scientific">marine sediment metagenome</name>
    <dbReference type="NCBI Taxonomy" id="412755"/>
    <lineage>
        <taxon>unclassified sequences</taxon>
        <taxon>metagenomes</taxon>
        <taxon>ecological metagenomes</taxon>
    </lineage>
</organism>
<dbReference type="InterPro" id="IPR006626">
    <property type="entry name" value="PbH1"/>
</dbReference>
<proteinExistence type="predicted"/>
<feature type="region of interest" description="Disordered" evidence="1">
    <location>
        <begin position="181"/>
        <end position="205"/>
    </location>
</feature>
<name>X1RA34_9ZZZZ</name>